<organism evidence="1 2">
    <name type="scientific">Mycolicibacterium conceptionense</name>
    <dbReference type="NCBI Taxonomy" id="451644"/>
    <lineage>
        <taxon>Bacteria</taxon>
        <taxon>Bacillati</taxon>
        <taxon>Actinomycetota</taxon>
        <taxon>Actinomycetes</taxon>
        <taxon>Mycobacteriales</taxon>
        <taxon>Mycobacteriaceae</taxon>
        <taxon>Mycolicibacterium</taxon>
    </lineage>
</organism>
<gene>
    <name evidence="1" type="ORF">ACT17_22660</name>
</gene>
<dbReference type="Proteomes" id="UP000037594">
    <property type="component" value="Unassembled WGS sequence"/>
</dbReference>
<accession>A0A0J8U2X5</accession>
<evidence type="ECO:0000313" key="2">
    <source>
        <dbReference type="Proteomes" id="UP000037594"/>
    </source>
</evidence>
<name>A0A0J8U2X5_9MYCO</name>
<dbReference type="PATRIC" id="fig|451644.5.peg.4676"/>
<dbReference type="EMBL" id="LFOD01000025">
    <property type="protein sequence ID" value="KMV15908.1"/>
    <property type="molecule type" value="Genomic_DNA"/>
</dbReference>
<dbReference type="AlphaFoldDB" id="A0A0J8U2X5"/>
<sequence length="79" mass="9283">MADNDDFVTVHVLMGFRIPPIDKHPNWMFDQCDDWHFALHEDDLPIGKFAAKGMHEETGAWRVPPDSWRHRRAIEDSAR</sequence>
<proteinExistence type="predicted"/>
<comment type="caution">
    <text evidence="1">The sequence shown here is derived from an EMBL/GenBank/DDBJ whole genome shotgun (WGS) entry which is preliminary data.</text>
</comment>
<evidence type="ECO:0000313" key="1">
    <source>
        <dbReference type="EMBL" id="KMV15908.1"/>
    </source>
</evidence>
<reference evidence="1 2" key="1">
    <citation type="submission" date="2015-06" db="EMBL/GenBank/DDBJ databases">
        <title>Genome sequence of Mycobacterium conceptionense strain MLE.</title>
        <authorList>
            <person name="Greninger A.L."/>
            <person name="Cunningham G."/>
            <person name="Chiu C.Y."/>
            <person name="Miller S."/>
        </authorList>
    </citation>
    <scope>NUCLEOTIDE SEQUENCE [LARGE SCALE GENOMIC DNA]</scope>
    <source>
        <strain evidence="1 2">MLE</strain>
    </source>
</reference>
<dbReference type="RefSeq" id="WP_048896165.1">
    <property type="nucleotide sequence ID" value="NZ_LFOD01000025.1"/>
</dbReference>
<protein>
    <submittedName>
        <fullName evidence="1">Uncharacterized protein</fullName>
    </submittedName>
</protein>